<accession>A0ACB7X638</accession>
<sequence length="492" mass="56811">MQAGYEERPTRSVFERLRHHSPPPVTSSRSIYRHLSETAKHQMAIDRQYERHRNDDRGEKRYNDHRSYRSKRDHLSSSKYERLAHKGRGRTCHYEKGRNCEDSLEHPLKEARDPSPEKGHSCSHRERSPRKNRKDDMEDVKYMPSKGATNDVSTAKIERTKEDEILDWLASSPFSDEILATKAPKNFSPPKFAKFDLKTEEYAHLVHFQQMMAIYCPSGALLCKMFPSSLGKDPRQNSYKGPRPQDFEGIVTVCKEPLHKLLKKIKQEEWFSLEVKNGPKPPVRDLKYCCQYHNTKGHLTTWCPQFKAYLEEKVREGKLPEYIDHEKMRAKAKGIKSTDDEKDGELIDVQVIHGYADADAERQLREELKERWAKLERVFGAKAKMSCGRWSTVIYGRSSTNEAEYEALIAGLKIAKRLEIEDLVVYSDSKLVVNQVIREYEARDGRMNKYVSSVKELIKGLSGLKMEQVGRDCNAHADALEGLVVACEYGNG</sequence>
<dbReference type="Proteomes" id="UP000828048">
    <property type="component" value="Chromosome 2"/>
</dbReference>
<keyword evidence="2" id="KW-1185">Reference proteome</keyword>
<reference evidence="1 2" key="1">
    <citation type="journal article" date="2021" name="Hortic Res">
        <title>High-quality reference genome and annotation aids understanding of berry development for evergreen blueberry (Vaccinium darrowii).</title>
        <authorList>
            <person name="Yu J."/>
            <person name="Hulse-Kemp A.M."/>
            <person name="Babiker E."/>
            <person name="Staton M."/>
        </authorList>
    </citation>
    <scope>NUCLEOTIDE SEQUENCE [LARGE SCALE GENOMIC DNA]</scope>
    <source>
        <strain evidence="2">cv. NJ 8807/NJ 8810</strain>
        <tissue evidence="1">Young leaf</tissue>
    </source>
</reference>
<protein>
    <submittedName>
        <fullName evidence="1">Uncharacterized protein</fullName>
    </submittedName>
</protein>
<evidence type="ECO:0000313" key="2">
    <source>
        <dbReference type="Proteomes" id="UP000828048"/>
    </source>
</evidence>
<gene>
    <name evidence="1" type="ORF">Vadar_033985</name>
</gene>
<organism evidence="1 2">
    <name type="scientific">Vaccinium darrowii</name>
    <dbReference type="NCBI Taxonomy" id="229202"/>
    <lineage>
        <taxon>Eukaryota</taxon>
        <taxon>Viridiplantae</taxon>
        <taxon>Streptophyta</taxon>
        <taxon>Embryophyta</taxon>
        <taxon>Tracheophyta</taxon>
        <taxon>Spermatophyta</taxon>
        <taxon>Magnoliopsida</taxon>
        <taxon>eudicotyledons</taxon>
        <taxon>Gunneridae</taxon>
        <taxon>Pentapetalae</taxon>
        <taxon>asterids</taxon>
        <taxon>Ericales</taxon>
        <taxon>Ericaceae</taxon>
        <taxon>Vaccinioideae</taxon>
        <taxon>Vaccinieae</taxon>
        <taxon>Vaccinium</taxon>
    </lineage>
</organism>
<evidence type="ECO:0000313" key="1">
    <source>
        <dbReference type="EMBL" id="KAH7836247.1"/>
    </source>
</evidence>
<proteinExistence type="predicted"/>
<comment type="caution">
    <text evidence="1">The sequence shown here is derived from an EMBL/GenBank/DDBJ whole genome shotgun (WGS) entry which is preliminary data.</text>
</comment>
<dbReference type="EMBL" id="CM037152">
    <property type="protein sequence ID" value="KAH7836247.1"/>
    <property type="molecule type" value="Genomic_DNA"/>
</dbReference>
<name>A0ACB7X638_9ERIC</name>